<organism evidence="8 9">
    <name type="scientific">Cichlidogyrus casuarinus</name>
    <dbReference type="NCBI Taxonomy" id="1844966"/>
    <lineage>
        <taxon>Eukaryota</taxon>
        <taxon>Metazoa</taxon>
        <taxon>Spiralia</taxon>
        <taxon>Lophotrochozoa</taxon>
        <taxon>Platyhelminthes</taxon>
        <taxon>Monogenea</taxon>
        <taxon>Monopisthocotylea</taxon>
        <taxon>Dactylogyridea</taxon>
        <taxon>Ancyrocephalidae</taxon>
        <taxon>Cichlidogyrus</taxon>
    </lineage>
</organism>
<comment type="subcellular location">
    <subcellularLocation>
        <location evidence="1">Membrane</location>
        <topology evidence="1">Multi-pass membrane protein</topology>
    </subcellularLocation>
</comment>
<dbReference type="PANTHER" id="PTHR12385">
    <property type="entry name" value="CHOLINE TRANSPORTER-LIKE (SLC FAMILY 44)"/>
    <property type="match status" value="1"/>
</dbReference>
<protein>
    <submittedName>
        <fullName evidence="8">Uncharacterized protein</fullName>
    </submittedName>
</protein>
<evidence type="ECO:0000256" key="7">
    <source>
        <dbReference type="SAM" id="Phobius"/>
    </source>
</evidence>
<sequence>MQMGSKGEEAQENENQVDTSYYDLHSENVQRKDTDETGPTKKHSCTDVICLVFFFLCLAAQSLIAILAFRHGDPRKLLKPTDYRGNLCGYGEMADKPYLFMFDLTACIRAGMSTLNKGCPTPQVCVEKCPTHRWSLIEAMARNIVGYETEDVSRSNMICTYGVNATNSTESIVNLVTSGKCAPYYTASHSTFGRCLPIGLGKNQSHTIGYVFVNRTLKELKSDDLKESEKSFLKYMQSLSNAKSVFADVIASWKWIVGLILLGAFVTFIYCFFIKYISKVGTKLIHSSVIVHLSVH</sequence>
<dbReference type="InterPro" id="IPR007603">
    <property type="entry name" value="Choline_transptr-like"/>
</dbReference>
<dbReference type="GO" id="GO:0016020">
    <property type="term" value="C:membrane"/>
    <property type="evidence" value="ECO:0007669"/>
    <property type="project" value="UniProtKB-SubCell"/>
</dbReference>
<dbReference type="AlphaFoldDB" id="A0ABD2QFD7"/>
<dbReference type="Proteomes" id="UP001626550">
    <property type="component" value="Unassembled WGS sequence"/>
</dbReference>
<name>A0ABD2QFD7_9PLAT</name>
<feature type="transmembrane region" description="Helical" evidence="7">
    <location>
        <begin position="253"/>
        <end position="273"/>
    </location>
</feature>
<keyword evidence="9" id="KW-1185">Reference proteome</keyword>
<reference evidence="8 9" key="1">
    <citation type="submission" date="2024-11" db="EMBL/GenBank/DDBJ databases">
        <title>Adaptive evolution of stress response genes in parasites aligns with host niche diversity.</title>
        <authorList>
            <person name="Hahn C."/>
            <person name="Resl P."/>
        </authorList>
    </citation>
    <scope>NUCLEOTIDE SEQUENCE [LARGE SCALE GENOMIC DNA]</scope>
    <source>
        <strain evidence="8">EGGRZ-B1_66</strain>
        <tissue evidence="8">Body</tissue>
    </source>
</reference>
<accession>A0ABD2QFD7</accession>
<keyword evidence="5 7" id="KW-0472">Membrane</keyword>
<gene>
    <name evidence="8" type="ORF">Ciccas_003083</name>
</gene>
<keyword evidence="4 7" id="KW-1133">Transmembrane helix</keyword>
<evidence type="ECO:0000256" key="4">
    <source>
        <dbReference type="ARBA" id="ARBA00022989"/>
    </source>
</evidence>
<evidence type="ECO:0000256" key="2">
    <source>
        <dbReference type="ARBA" id="ARBA00007168"/>
    </source>
</evidence>
<dbReference type="EMBL" id="JBJKFK010000267">
    <property type="protein sequence ID" value="KAL3318250.1"/>
    <property type="molecule type" value="Genomic_DNA"/>
</dbReference>
<dbReference type="PANTHER" id="PTHR12385:SF14">
    <property type="entry name" value="CHOLINE TRANSPORTER-LIKE 2"/>
    <property type="match status" value="1"/>
</dbReference>
<proteinExistence type="inferred from homology"/>
<evidence type="ECO:0000313" key="8">
    <source>
        <dbReference type="EMBL" id="KAL3318250.1"/>
    </source>
</evidence>
<evidence type="ECO:0000313" key="9">
    <source>
        <dbReference type="Proteomes" id="UP001626550"/>
    </source>
</evidence>
<evidence type="ECO:0000256" key="3">
    <source>
        <dbReference type="ARBA" id="ARBA00022692"/>
    </source>
</evidence>
<evidence type="ECO:0000256" key="6">
    <source>
        <dbReference type="ARBA" id="ARBA00023180"/>
    </source>
</evidence>
<keyword evidence="3 7" id="KW-0812">Transmembrane</keyword>
<feature type="transmembrane region" description="Helical" evidence="7">
    <location>
        <begin position="48"/>
        <end position="69"/>
    </location>
</feature>
<evidence type="ECO:0000256" key="5">
    <source>
        <dbReference type="ARBA" id="ARBA00023136"/>
    </source>
</evidence>
<evidence type="ECO:0000256" key="1">
    <source>
        <dbReference type="ARBA" id="ARBA00004141"/>
    </source>
</evidence>
<keyword evidence="6" id="KW-0325">Glycoprotein</keyword>
<comment type="caution">
    <text evidence="8">The sequence shown here is derived from an EMBL/GenBank/DDBJ whole genome shotgun (WGS) entry which is preliminary data.</text>
</comment>
<comment type="similarity">
    <text evidence="2">Belongs to the CTL (choline transporter-like) family.</text>
</comment>